<evidence type="ECO:0000313" key="1">
    <source>
        <dbReference type="EMBL" id="XCG62869.1"/>
    </source>
</evidence>
<dbReference type="Pfam" id="PF07920">
    <property type="entry name" value="DUF1684"/>
    <property type="match status" value="1"/>
</dbReference>
<protein>
    <submittedName>
        <fullName evidence="1">DUF1684 domain-containing protein</fullName>
    </submittedName>
</protein>
<dbReference type="RefSeq" id="WP_353648484.1">
    <property type="nucleotide sequence ID" value="NZ_CP159218.1"/>
</dbReference>
<organism evidence="1">
    <name type="scientific">Nakamurella sp. A5-74</name>
    <dbReference type="NCBI Taxonomy" id="3158264"/>
    <lineage>
        <taxon>Bacteria</taxon>
        <taxon>Bacillati</taxon>
        <taxon>Actinomycetota</taxon>
        <taxon>Actinomycetes</taxon>
        <taxon>Nakamurellales</taxon>
        <taxon>Nakamurellaceae</taxon>
        <taxon>Nakamurella</taxon>
    </lineage>
</organism>
<gene>
    <name evidence="1" type="ORF">ABLG96_16840</name>
</gene>
<dbReference type="EMBL" id="CP159218">
    <property type="protein sequence ID" value="XCG62869.1"/>
    <property type="molecule type" value="Genomic_DNA"/>
</dbReference>
<name>A0AAU8DLK9_9ACTN</name>
<dbReference type="InterPro" id="IPR012467">
    <property type="entry name" value="DUF1684"/>
</dbReference>
<accession>A0AAU8DLK9</accession>
<proteinExistence type="predicted"/>
<dbReference type="AlphaFoldDB" id="A0AAU8DLK9"/>
<dbReference type="Gene3D" id="6.10.250.1680">
    <property type="match status" value="1"/>
</dbReference>
<reference evidence="1" key="1">
    <citation type="submission" date="2024-05" db="EMBL/GenBank/DDBJ databases">
        <authorList>
            <person name="Cai S.Y."/>
            <person name="Jin L.M."/>
            <person name="Li H.R."/>
        </authorList>
    </citation>
    <scope>NUCLEOTIDE SEQUENCE</scope>
    <source>
        <strain evidence="1">A5-74</strain>
    </source>
</reference>
<sequence length="203" mass="22595">MDITAAHQLTDWRRSMARLYEQVRGAQDPQTGHELWRAGRDELFRHHPQSPLPAEDPLRRSGIPCWPYRAELRFQLPITPVDDPLHYEVDTGVDGVTVLEQLGTVRLPDPLAATIAVWWLPQYGGGLFLPLRDGTAGDTSYGAGRYLLDTAKSADLGGTEDGLVVDLNFLYHPSCRYDPSWVCPLAPPENRISSPVQAGERLA</sequence>
<dbReference type="PANTHER" id="PTHR41913:SF1">
    <property type="entry name" value="DUF1684 DOMAIN-CONTAINING PROTEIN"/>
    <property type="match status" value="1"/>
</dbReference>
<dbReference type="PANTHER" id="PTHR41913">
    <property type="entry name" value="DUF1684 DOMAIN-CONTAINING PROTEIN"/>
    <property type="match status" value="1"/>
</dbReference>